<dbReference type="EMBL" id="JBBHLL010000195">
    <property type="protein sequence ID" value="KAK7810509.1"/>
    <property type="molecule type" value="Genomic_DNA"/>
</dbReference>
<dbReference type="GO" id="GO:0005886">
    <property type="term" value="C:plasma membrane"/>
    <property type="evidence" value="ECO:0007669"/>
    <property type="project" value="TreeGrafter"/>
</dbReference>
<sequence length="273" mass="30082">MAEFTTTVSNEDVPVNKMVPELCACCILVVTLGARLLLPFPASPSTADCCGHPAAESLVTSSGCLTWDLWNRVSLSSNLSLVFLMPAGYFFMESEGFADSGKMFRARSDGSDVGLTCTLRSTEKVLARPPLLEQLNCSAFEKAVLTLKIYSPSCCHLPTAEGCCFTDRPWFCRQRVLLETQQKAQQQNLSYPSSRAMLAGTLCRCGHPYQELLINECILVKTLMIVMKTELIQAFGLDRLLQSNCTPPNLSLLSWAMPEALFTDLVCKKVERA</sequence>
<evidence type="ECO:0000313" key="6">
    <source>
        <dbReference type="Proteomes" id="UP001488838"/>
    </source>
</evidence>
<dbReference type="AlphaFoldDB" id="A0AAW0I8L7"/>
<evidence type="ECO:0000256" key="2">
    <source>
        <dbReference type="ARBA" id="ARBA00022692"/>
    </source>
</evidence>
<evidence type="ECO:0000256" key="4">
    <source>
        <dbReference type="ARBA" id="ARBA00023136"/>
    </source>
</evidence>
<dbReference type="GO" id="GO:0012505">
    <property type="term" value="C:endomembrane system"/>
    <property type="evidence" value="ECO:0007669"/>
    <property type="project" value="UniProtKB-SubCell"/>
</dbReference>
<keyword evidence="6" id="KW-1185">Reference proteome</keyword>
<accession>A0AAW0I8L7</accession>
<dbReference type="PRINTS" id="PR01692">
    <property type="entry name" value="LIPOCALINIMR"/>
</dbReference>
<keyword evidence="2" id="KW-0812">Transmembrane</keyword>
<dbReference type="PANTHER" id="PTHR12625:SF2">
    <property type="entry name" value="PROTEIN LMBR1L"/>
    <property type="match status" value="1"/>
</dbReference>
<evidence type="ECO:0000313" key="5">
    <source>
        <dbReference type="EMBL" id="KAK7810509.1"/>
    </source>
</evidence>
<evidence type="ECO:0000256" key="3">
    <source>
        <dbReference type="ARBA" id="ARBA00022989"/>
    </source>
</evidence>
<dbReference type="Proteomes" id="UP001488838">
    <property type="component" value="Unassembled WGS sequence"/>
</dbReference>
<dbReference type="PANTHER" id="PTHR12625">
    <property type="entry name" value="LIPOCALIN-1 INTERACTING MEMBRANE RECEPTOR LIMR"/>
    <property type="match status" value="1"/>
</dbReference>
<reference evidence="5 6" key="1">
    <citation type="journal article" date="2023" name="bioRxiv">
        <title>Conserved and derived expression patterns and positive selection on dental genes reveal complex evolutionary context of ever-growing rodent molars.</title>
        <authorList>
            <person name="Calamari Z.T."/>
            <person name="Song A."/>
            <person name="Cohen E."/>
            <person name="Akter M."/>
            <person name="Roy R.D."/>
            <person name="Hallikas O."/>
            <person name="Christensen M.M."/>
            <person name="Li P."/>
            <person name="Marangoni P."/>
            <person name="Jernvall J."/>
            <person name="Klein O.D."/>
        </authorList>
    </citation>
    <scope>NUCLEOTIDE SEQUENCE [LARGE SCALE GENOMIC DNA]</scope>
    <source>
        <strain evidence="5">V071</strain>
    </source>
</reference>
<dbReference type="InterPro" id="IPR008075">
    <property type="entry name" value="LIMR"/>
</dbReference>
<dbReference type="GO" id="GO:0007165">
    <property type="term" value="P:signal transduction"/>
    <property type="evidence" value="ECO:0007669"/>
    <property type="project" value="TreeGrafter"/>
</dbReference>
<keyword evidence="3" id="KW-1133">Transmembrane helix</keyword>
<dbReference type="GO" id="GO:0006898">
    <property type="term" value="P:receptor-mediated endocytosis"/>
    <property type="evidence" value="ECO:0007669"/>
    <property type="project" value="TreeGrafter"/>
</dbReference>
<proteinExistence type="predicted"/>
<organism evidence="5 6">
    <name type="scientific">Myodes glareolus</name>
    <name type="common">Bank vole</name>
    <name type="synonym">Clethrionomys glareolus</name>
    <dbReference type="NCBI Taxonomy" id="447135"/>
    <lineage>
        <taxon>Eukaryota</taxon>
        <taxon>Metazoa</taxon>
        <taxon>Chordata</taxon>
        <taxon>Craniata</taxon>
        <taxon>Vertebrata</taxon>
        <taxon>Euteleostomi</taxon>
        <taxon>Mammalia</taxon>
        <taxon>Eutheria</taxon>
        <taxon>Euarchontoglires</taxon>
        <taxon>Glires</taxon>
        <taxon>Rodentia</taxon>
        <taxon>Myomorpha</taxon>
        <taxon>Muroidea</taxon>
        <taxon>Cricetidae</taxon>
        <taxon>Arvicolinae</taxon>
        <taxon>Myodes</taxon>
    </lineage>
</organism>
<gene>
    <name evidence="5" type="ORF">U0070_025157</name>
</gene>
<protein>
    <submittedName>
        <fullName evidence="5">Uncharacterized protein</fullName>
    </submittedName>
</protein>
<comment type="subcellular location">
    <subcellularLocation>
        <location evidence="1">Endomembrane system</location>
        <topology evidence="1">Multi-pass membrane protein</topology>
    </subcellularLocation>
</comment>
<evidence type="ECO:0000256" key="1">
    <source>
        <dbReference type="ARBA" id="ARBA00004127"/>
    </source>
</evidence>
<comment type="caution">
    <text evidence="5">The sequence shown here is derived from an EMBL/GenBank/DDBJ whole genome shotgun (WGS) entry which is preliminary data.</text>
</comment>
<dbReference type="GO" id="GO:0004888">
    <property type="term" value="F:transmembrane signaling receptor activity"/>
    <property type="evidence" value="ECO:0007669"/>
    <property type="project" value="TreeGrafter"/>
</dbReference>
<keyword evidence="4" id="KW-0472">Membrane</keyword>
<name>A0AAW0I8L7_MYOGA</name>